<feature type="region of interest" description="Disordered" evidence="1">
    <location>
        <begin position="250"/>
        <end position="284"/>
    </location>
</feature>
<accession>A0AAV5A9V7</accession>
<feature type="compositionally biased region" description="Low complexity" evidence="1">
    <location>
        <begin position="26"/>
        <end position="45"/>
    </location>
</feature>
<feature type="compositionally biased region" description="Polar residues" evidence="1">
    <location>
        <begin position="506"/>
        <end position="521"/>
    </location>
</feature>
<feature type="region of interest" description="Disordered" evidence="1">
    <location>
        <begin position="1"/>
        <end position="142"/>
    </location>
</feature>
<keyword evidence="2" id="KW-1133">Transmembrane helix</keyword>
<feature type="compositionally biased region" description="Low complexity" evidence="1">
    <location>
        <begin position="55"/>
        <end position="67"/>
    </location>
</feature>
<feature type="region of interest" description="Disordered" evidence="1">
    <location>
        <begin position="497"/>
        <end position="546"/>
    </location>
</feature>
<keyword evidence="2" id="KW-0472">Membrane</keyword>
<feature type="compositionally biased region" description="Low complexity" evidence="1">
    <location>
        <begin position="195"/>
        <end position="210"/>
    </location>
</feature>
<dbReference type="AlphaFoldDB" id="A0AAV5A9V7"/>
<evidence type="ECO:0000256" key="2">
    <source>
        <dbReference type="SAM" id="Phobius"/>
    </source>
</evidence>
<dbReference type="EMBL" id="BPWL01000006">
    <property type="protein sequence ID" value="GJJ11401.1"/>
    <property type="molecule type" value="Genomic_DNA"/>
</dbReference>
<feature type="compositionally biased region" description="Low complexity" evidence="1">
    <location>
        <begin position="83"/>
        <end position="94"/>
    </location>
</feature>
<feature type="compositionally biased region" description="Low complexity" evidence="1">
    <location>
        <begin position="131"/>
        <end position="142"/>
    </location>
</feature>
<keyword evidence="4" id="KW-1185">Reference proteome</keyword>
<organism evidence="3 4">
    <name type="scientific">Clathrus columnatus</name>
    <dbReference type="NCBI Taxonomy" id="1419009"/>
    <lineage>
        <taxon>Eukaryota</taxon>
        <taxon>Fungi</taxon>
        <taxon>Dikarya</taxon>
        <taxon>Basidiomycota</taxon>
        <taxon>Agaricomycotina</taxon>
        <taxon>Agaricomycetes</taxon>
        <taxon>Phallomycetidae</taxon>
        <taxon>Phallales</taxon>
        <taxon>Clathraceae</taxon>
        <taxon>Clathrus</taxon>
    </lineage>
</organism>
<sequence>MTRRHHRKLSFYRRQRLPLLSSNTESPPSDNTGSTSSSGTTQSDPATGNANTSQEGESGNGANNSNGLPIGAPQDPNPPPFTPTFTPSATSSNAIPSIDPSPPKGAQQQPVLSAASSSSSSALVTSPGLNSATTTTSSASSAISNTPMAIVSPTSSSSTAIVQTPVVLPTSNSIPFGAPNTAPTSLVPHPTINGSLPAPTNTSSAAPSSSISTPAIVGIAAGSLCGLAILGAACLWIGKRVSRYLETKELEPPPMHEPVPDDDDASAILSRRPSGPSSTPRPPTMIERKQANLAGRGNGFYNNGFPPQPGFPQYTDPRFANAIPGVPPFAPGQYHPNQAVNASPVQPYFNPIATPSPFDDSAAASTPGTPVYFSRQNSMQSGFAPPPNEVSQPQLPNPYDTPVARPNDGYATLNRGPGSVSPQQARQYSDLARQLDFSSTSVRTTSPAPSAAGSYATVPLISNNTGVPTSPKSPSFKAVPRSPSVVNVSTEVHEGRATPVQFGFNDPSSATSPVQANSQPPHIQPTHAQPVRPETIYDEEDAYAAI</sequence>
<feature type="region of interest" description="Disordered" evidence="1">
    <location>
        <begin position="376"/>
        <end position="423"/>
    </location>
</feature>
<feature type="compositionally biased region" description="Basic residues" evidence="1">
    <location>
        <begin position="1"/>
        <end position="16"/>
    </location>
</feature>
<feature type="compositionally biased region" description="Acidic residues" evidence="1">
    <location>
        <begin position="536"/>
        <end position="546"/>
    </location>
</feature>
<gene>
    <name evidence="3" type="ORF">Clacol_005634</name>
</gene>
<evidence type="ECO:0000313" key="4">
    <source>
        <dbReference type="Proteomes" id="UP001050691"/>
    </source>
</evidence>
<keyword evidence="2" id="KW-0812">Transmembrane</keyword>
<evidence type="ECO:0000313" key="3">
    <source>
        <dbReference type="EMBL" id="GJJ11401.1"/>
    </source>
</evidence>
<evidence type="ECO:0000256" key="1">
    <source>
        <dbReference type="SAM" id="MobiDB-lite"/>
    </source>
</evidence>
<dbReference type="Proteomes" id="UP001050691">
    <property type="component" value="Unassembled WGS sequence"/>
</dbReference>
<protein>
    <submittedName>
        <fullName evidence="3">Uncharacterized protein</fullName>
    </submittedName>
</protein>
<proteinExistence type="predicted"/>
<reference evidence="3" key="1">
    <citation type="submission" date="2021-10" db="EMBL/GenBank/DDBJ databases">
        <title>De novo Genome Assembly of Clathrus columnatus (Basidiomycota, Fungi) Using Illumina and Nanopore Sequence Data.</title>
        <authorList>
            <person name="Ogiso-Tanaka E."/>
            <person name="Itagaki H."/>
            <person name="Hosoya T."/>
            <person name="Hosaka K."/>
        </authorList>
    </citation>
    <scope>NUCLEOTIDE SEQUENCE</scope>
    <source>
        <strain evidence="3">MO-923</strain>
    </source>
</reference>
<comment type="caution">
    <text evidence="3">The sequence shown here is derived from an EMBL/GenBank/DDBJ whole genome shotgun (WGS) entry which is preliminary data.</text>
</comment>
<feature type="compositionally biased region" description="Low complexity" evidence="1">
    <location>
        <begin position="113"/>
        <end position="122"/>
    </location>
</feature>
<feature type="region of interest" description="Disordered" evidence="1">
    <location>
        <begin position="179"/>
        <end position="210"/>
    </location>
</feature>
<name>A0AAV5A9V7_9AGAM</name>
<feature type="transmembrane region" description="Helical" evidence="2">
    <location>
        <begin position="215"/>
        <end position="238"/>
    </location>
</feature>